<gene>
    <name evidence="2" type="ORF">Pph01_08360</name>
</gene>
<proteinExistence type="predicted"/>
<evidence type="ECO:0000313" key="3">
    <source>
        <dbReference type="Proteomes" id="UP000622547"/>
    </source>
</evidence>
<organism evidence="2 3">
    <name type="scientific">Planotetraspora phitsanulokensis</name>
    <dbReference type="NCBI Taxonomy" id="575192"/>
    <lineage>
        <taxon>Bacteria</taxon>
        <taxon>Bacillati</taxon>
        <taxon>Actinomycetota</taxon>
        <taxon>Actinomycetes</taxon>
        <taxon>Streptosporangiales</taxon>
        <taxon>Streptosporangiaceae</taxon>
        <taxon>Planotetraspora</taxon>
    </lineage>
</organism>
<keyword evidence="3" id="KW-1185">Reference proteome</keyword>
<protein>
    <submittedName>
        <fullName evidence="2">Uncharacterized protein</fullName>
    </submittedName>
</protein>
<comment type="caution">
    <text evidence="2">The sequence shown here is derived from an EMBL/GenBank/DDBJ whole genome shotgun (WGS) entry which is preliminary data.</text>
</comment>
<sequence length="82" mass="9195">MADGRFPAVRLAVLPLSTTGDQPSEESIGDRVTGMHRTPACRHPGMPDRSARGMPPPGERRTLIVQRGVPNHLRRWRTFREP</sequence>
<dbReference type="AlphaFoldDB" id="A0A8J3TZV3"/>
<dbReference type="EMBL" id="BOOP01000003">
    <property type="protein sequence ID" value="GII35833.1"/>
    <property type="molecule type" value="Genomic_DNA"/>
</dbReference>
<dbReference type="Proteomes" id="UP000622547">
    <property type="component" value="Unassembled WGS sequence"/>
</dbReference>
<evidence type="ECO:0000313" key="2">
    <source>
        <dbReference type="EMBL" id="GII35833.1"/>
    </source>
</evidence>
<name>A0A8J3TZV3_9ACTN</name>
<evidence type="ECO:0000256" key="1">
    <source>
        <dbReference type="SAM" id="MobiDB-lite"/>
    </source>
</evidence>
<accession>A0A8J3TZV3</accession>
<reference evidence="2 3" key="1">
    <citation type="submission" date="2021-01" db="EMBL/GenBank/DDBJ databases">
        <title>Whole genome shotgun sequence of Planotetraspora phitsanulokensis NBRC 104273.</title>
        <authorList>
            <person name="Komaki H."/>
            <person name="Tamura T."/>
        </authorList>
    </citation>
    <scope>NUCLEOTIDE SEQUENCE [LARGE SCALE GENOMIC DNA]</scope>
    <source>
        <strain evidence="2 3">NBRC 104273</strain>
    </source>
</reference>
<feature type="region of interest" description="Disordered" evidence="1">
    <location>
        <begin position="17"/>
        <end position="61"/>
    </location>
</feature>